<gene>
    <name evidence="1" type="ORF">V1478_010084</name>
</gene>
<accession>A0ABD2AIR9</accession>
<comment type="caution">
    <text evidence="1">The sequence shown here is derived from an EMBL/GenBank/DDBJ whole genome shotgun (WGS) entry which is preliminary data.</text>
</comment>
<dbReference type="Proteomes" id="UP001607302">
    <property type="component" value="Unassembled WGS sequence"/>
</dbReference>
<reference evidence="1 2" key="1">
    <citation type="journal article" date="2024" name="Ann. Entomol. Soc. Am.">
        <title>Genomic analyses of the southern and eastern yellowjacket wasps (Hymenoptera: Vespidae) reveal evolutionary signatures of social life.</title>
        <authorList>
            <person name="Catto M.A."/>
            <person name="Caine P.B."/>
            <person name="Orr S.E."/>
            <person name="Hunt B.G."/>
            <person name="Goodisman M.A.D."/>
        </authorList>
    </citation>
    <scope>NUCLEOTIDE SEQUENCE [LARGE SCALE GENOMIC DNA]</scope>
    <source>
        <strain evidence="1">233</strain>
        <tissue evidence="1">Head and thorax</tissue>
    </source>
</reference>
<keyword evidence="2" id="KW-1185">Reference proteome</keyword>
<proteinExistence type="predicted"/>
<name>A0ABD2AIR9_VESSQ</name>
<protein>
    <submittedName>
        <fullName evidence="1">Uncharacterized protein</fullName>
    </submittedName>
</protein>
<dbReference type="AlphaFoldDB" id="A0ABD2AIR9"/>
<organism evidence="1 2">
    <name type="scientific">Vespula squamosa</name>
    <name type="common">Southern yellow jacket</name>
    <name type="synonym">Wasp</name>
    <dbReference type="NCBI Taxonomy" id="30214"/>
    <lineage>
        <taxon>Eukaryota</taxon>
        <taxon>Metazoa</taxon>
        <taxon>Ecdysozoa</taxon>
        <taxon>Arthropoda</taxon>
        <taxon>Hexapoda</taxon>
        <taxon>Insecta</taxon>
        <taxon>Pterygota</taxon>
        <taxon>Neoptera</taxon>
        <taxon>Endopterygota</taxon>
        <taxon>Hymenoptera</taxon>
        <taxon>Apocrita</taxon>
        <taxon>Aculeata</taxon>
        <taxon>Vespoidea</taxon>
        <taxon>Vespidae</taxon>
        <taxon>Vespinae</taxon>
        <taxon>Vespula</taxon>
    </lineage>
</organism>
<evidence type="ECO:0000313" key="1">
    <source>
        <dbReference type="EMBL" id="KAL2720508.1"/>
    </source>
</evidence>
<evidence type="ECO:0000313" key="2">
    <source>
        <dbReference type="Proteomes" id="UP001607302"/>
    </source>
</evidence>
<dbReference type="EMBL" id="JAUDFV010000146">
    <property type="protein sequence ID" value="KAL2720508.1"/>
    <property type="molecule type" value="Genomic_DNA"/>
</dbReference>
<sequence>MYVIQLESNYFLNSNLENHQHLLPNFWLNLLYDQQHAQELPLHESIYKTKIKIQNSSLLASGYIGFNFAKEQNLTYLNLISSEVFKISVVSGSTLITLLVNFLRHRSALADIFEQSRVLSN</sequence>